<comment type="caution">
    <text evidence="2">The sequence shown here is derived from an EMBL/GenBank/DDBJ whole genome shotgun (WGS) entry which is preliminary data.</text>
</comment>
<accession>A0A1F8DP73</accession>
<reference evidence="2 3" key="1">
    <citation type="journal article" date="2016" name="Nat. Commun.">
        <title>Thousands of microbial genomes shed light on interconnected biogeochemical processes in an aquifer system.</title>
        <authorList>
            <person name="Anantharaman K."/>
            <person name="Brown C.T."/>
            <person name="Hug L.A."/>
            <person name="Sharon I."/>
            <person name="Castelle C.J."/>
            <person name="Probst A.J."/>
            <person name="Thomas B.C."/>
            <person name="Singh A."/>
            <person name="Wilkins M.J."/>
            <person name="Karaoz U."/>
            <person name="Brodie E.L."/>
            <person name="Williams K.H."/>
            <person name="Hubbard S.S."/>
            <person name="Banfield J.F."/>
        </authorList>
    </citation>
    <scope>NUCLEOTIDE SEQUENCE [LARGE SCALE GENOMIC DNA]</scope>
</reference>
<evidence type="ECO:0008006" key="4">
    <source>
        <dbReference type="Google" id="ProtNLM"/>
    </source>
</evidence>
<sequence length="174" mass="19697">MKRFFIVAVFALFLIVCLMAVASEASVISLSKDSAKKNNKEQNLNYKEGIIGIWRWEGETNKGETAVCYLMFSTDGKTGYKFVIAESNDGIYTHIKGVVLSKDISYRVENDSIVIYWGIGAIDIINSSSTTIEKIKIIFLNTDTLEINDPFRVFDSDSNLVVPSHKIYRRTFAW</sequence>
<dbReference type="AlphaFoldDB" id="A0A1F8DP73"/>
<evidence type="ECO:0000313" key="2">
    <source>
        <dbReference type="EMBL" id="OGM90421.1"/>
    </source>
</evidence>
<name>A0A1F8DP73_9BACT</name>
<dbReference type="Proteomes" id="UP000178798">
    <property type="component" value="Unassembled WGS sequence"/>
</dbReference>
<feature type="chain" id="PRO_5009535157" description="DUF5640 domain-containing protein" evidence="1">
    <location>
        <begin position="23"/>
        <end position="174"/>
    </location>
</feature>
<keyword evidence="1" id="KW-0732">Signal</keyword>
<proteinExistence type="predicted"/>
<evidence type="ECO:0000313" key="3">
    <source>
        <dbReference type="Proteomes" id="UP000178798"/>
    </source>
</evidence>
<gene>
    <name evidence="2" type="ORF">A2999_00380</name>
</gene>
<organism evidence="2 3">
    <name type="scientific">Candidatus Wolfebacteria bacterium RIFCSPLOWO2_01_FULL_38_11</name>
    <dbReference type="NCBI Taxonomy" id="1802556"/>
    <lineage>
        <taxon>Bacteria</taxon>
        <taxon>Candidatus Wolfeibacteriota</taxon>
    </lineage>
</organism>
<protein>
    <recommendedName>
        <fullName evidence="4">DUF5640 domain-containing protein</fullName>
    </recommendedName>
</protein>
<dbReference type="STRING" id="1802556.A2999_00380"/>
<evidence type="ECO:0000256" key="1">
    <source>
        <dbReference type="SAM" id="SignalP"/>
    </source>
</evidence>
<feature type="signal peptide" evidence="1">
    <location>
        <begin position="1"/>
        <end position="22"/>
    </location>
</feature>
<dbReference type="EMBL" id="MGIQ01000022">
    <property type="protein sequence ID" value="OGM90421.1"/>
    <property type="molecule type" value="Genomic_DNA"/>
</dbReference>